<dbReference type="VEuPathDB" id="FungiDB:NCU07268"/>
<evidence type="ECO:0000256" key="2">
    <source>
        <dbReference type="ARBA" id="ARBA00022643"/>
    </source>
</evidence>
<dbReference type="EMBL" id="CM002239">
    <property type="protein sequence ID" value="EAA32886.3"/>
    <property type="molecule type" value="Genomic_DNA"/>
</dbReference>
<feature type="region of interest" description="Disordered" evidence="4">
    <location>
        <begin position="678"/>
        <end position="745"/>
    </location>
</feature>
<evidence type="ECO:0000313" key="7">
    <source>
        <dbReference type="Proteomes" id="UP000001805"/>
    </source>
</evidence>
<keyword evidence="1" id="KW-0285">Flavoprotein</keyword>
<dbReference type="HOGENOM" id="CLU_016398_0_0_1"/>
<feature type="compositionally biased region" description="Polar residues" evidence="4">
    <location>
        <begin position="459"/>
        <end position="476"/>
    </location>
</feature>
<dbReference type="InterPro" id="IPR000014">
    <property type="entry name" value="PAS"/>
</dbReference>
<dbReference type="GeneID" id="3878261"/>
<feature type="compositionally biased region" description="Polar residues" evidence="4">
    <location>
        <begin position="128"/>
        <end position="147"/>
    </location>
</feature>
<dbReference type="RefSeq" id="XP_962122.3">
    <property type="nucleotide sequence ID" value="XM_957029.3"/>
</dbReference>
<protein>
    <recommendedName>
        <fullName evidence="5">PAS domain-containing protein</fullName>
    </recommendedName>
</protein>
<dbReference type="GO" id="GO:0005634">
    <property type="term" value="C:nucleus"/>
    <property type="evidence" value="ECO:0000318"/>
    <property type="project" value="GO_Central"/>
</dbReference>
<dbReference type="Gene3D" id="3.30.450.20">
    <property type="entry name" value="PAS domain"/>
    <property type="match status" value="1"/>
</dbReference>
<proteinExistence type="predicted"/>
<accession>Q7S948</accession>
<feature type="region of interest" description="Disordered" evidence="4">
    <location>
        <begin position="459"/>
        <end position="570"/>
    </location>
</feature>
<dbReference type="STRING" id="367110.Q7S948"/>
<dbReference type="SMR" id="Q7S948"/>
<organism evidence="6 7">
    <name type="scientific">Neurospora crassa (strain ATCC 24698 / 74-OR23-1A / CBS 708.71 / DSM 1257 / FGSC 987)</name>
    <dbReference type="NCBI Taxonomy" id="367110"/>
    <lineage>
        <taxon>Eukaryota</taxon>
        <taxon>Fungi</taxon>
        <taxon>Dikarya</taxon>
        <taxon>Ascomycota</taxon>
        <taxon>Pezizomycotina</taxon>
        <taxon>Sordariomycetes</taxon>
        <taxon>Sordariomycetidae</taxon>
        <taxon>Sordariales</taxon>
        <taxon>Sordariaceae</taxon>
        <taxon>Neurospora</taxon>
    </lineage>
</organism>
<keyword evidence="7" id="KW-1185">Reference proteome</keyword>
<dbReference type="FunFam" id="3.30.450.20:FF:000196">
    <property type="entry name" value="Predicted protein"/>
    <property type="match status" value="1"/>
</dbReference>
<dbReference type="KEGG" id="ncr:NCU07268"/>
<keyword evidence="3" id="KW-0157">Chromophore</keyword>
<dbReference type="OrthoDB" id="447251at2759"/>
<dbReference type="PaxDb" id="5141-EFNCRP00000007159"/>
<feature type="domain" description="PAS" evidence="5">
    <location>
        <begin position="348"/>
        <end position="441"/>
    </location>
</feature>
<evidence type="ECO:0000256" key="4">
    <source>
        <dbReference type="SAM" id="MobiDB-lite"/>
    </source>
</evidence>
<keyword evidence="2" id="KW-0288">FMN</keyword>
<dbReference type="AlphaFoldDB" id="Q7S948"/>
<dbReference type="Proteomes" id="UP000001805">
    <property type="component" value="Chromosome 4, Linkage Group IV"/>
</dbReference>
<feature type="region of interest" description="Disordered" evidence="4">
    <location>
        <begin position="771"/>
        <end position="803"/>
    </location>
</feature>
<name>Q7S948_NEUCR</name>
<gene>
    <name evidence="6" type="ORF">NCU07268</name>
</gene>
<feature type="compositionally biased region" description="Low complexity" evidence="4">
    <location>
        <begin position="732"/>
        <end position="745"/>
    </location>
</feature>
<evidence type="ECO:0000256" key="3">
    <source>
        <dbReference type="ARBA" id="ARBA00022991"/>
    </source>
</evidence>
<sequence>MVRKVLVSVVYISWLISGSFHPLIKTKTRILRFQRPFTHFSPITIMRHSRRGTLDSIPCSPYGDVNSDFERRGSDQSSTSMVLPYKSNTTATLTHPTALSPPPAPASPKLKLEKTHMRLRSDSALSMHTSKSSFRQYPNSRPESPMTSPWYWKKQRDVDAVSTIDTISLGGTTSVASSEYAQYVGSLPNLFDRTVIKIAFSDPEVGRKLRDFAKPRNYSVDVGLMLEAEQYTGALDTLRSLINHITTYLEAPARSSIEPAYTYPLAFKTNTKQCARSALPSLERLYREAKFAAEERLINDLYPEFVKSQLANRLKTCLSVTQPSSSSPFKSTYPGLGNAFCLTDSWKPDNPIVYASEGFLRMFGFERHEILQQNCRCMQGNSTNGDAVRRMRNAIFMGREHTEIIVNYRKDETPFWNFLFICPLVEDGIVRYCLGGQINISKGMGTSHQEIMDLLNFDTPTEENSLPSTPTESYVGSAQRPAKHIQDSCPPDENPPVTPRRSHRQRLFDRFRPRKNVLDTSHEERQPDDPTILTNARKSPSPSPTDGYMENWGNSNPFHDHYQVEPQPPKPTPISTPYSCFFVMRYVPSPSTSFHIFPHQTNDKRHSRLPHLPVAFCSTEALGFLGLRGHDSSIVQSRSIFSLLVCATSSTDLIEKTFRSTVLESMAAGESISLEISTLAHDPAPSTTTPSPSRDTKTADKPPSLFSSARARSRSNVGREGRTAATRDGALSAASSDYRPSSSRVFSDKLKEHGAVERLGNMFAFRGLGGGGGGGKDAASVSKVEEQGGKGHPGQGQEQQTKGRRLVSHWTALKDGEGKVAWVVLILTPATAAAASSA</sequence>
<dbReference type="Pfam" id="PF13426">
    <property type="entry name" value="PAS_9"/>
    <property type="match status" value="1"/>
</dbReference>
<dbReference type="SUPFAM" id="SSF55785">
    <property type="entry name" value="PYP-like sensor domain (PAS domain)"/>
    <property type="match status" value="1"/>
</dbReference>
<dbReference type="PANTHER" id="PTHR47429:SF2">
    <property type="entry name" value="PROTEIN TWIN LOV 1"/>
    <property type="match status" value="1"/>
</dbReference>
<evidence type="ECO:0000313" key="6">
    <source>
        <dbReference type="EMBL" id="EAA32886.3"/>
    </source>
</evidence>
<dbReference type="InterPro" id="IPR035965">
    <property type="entry name" value="PAS-like_dom_sf"/>
</dbReference>
<feature type="compositionally biased region" description="Basic and acidic residues" evidence="4">
    <location>
        <begin position="506"/>
        <end position="528"/>
    </location>
</feature>
<dbReference type="InParanoid" id="Q7S948"/>
<feature type="region of interest" description="Disordered" evidence="4">
    <location>
        <begin position="128"/>
        <end position="149"/>
    </location>
</feature>
<evidence type="ECO:0000256" key="1">
    <source>
        <dbReference type="ARBA" id="ARBA00022630"/>
    </source>
</evidence>
<evidence type="ECO:0000259" key="5">
    <source>
        <dbReference type="Pfam" id="PF13426"/>
    </source>
</evidence>
<dbReference type="PANTHER" id="PTHR47429">
    <property type="entry name" value="PROTEIN TWIN LOV 1"/>
    <property type="match status" value="1"/>
</dbReference>
<reference evidence="6 7" key="1">
    <citation type="journal article" date="2003" name="Nature">
        <title>The genome sequence of the filamentous fungus Neurospora crassa.</title>
        <authorList>
            <person name="Galagan J.E."/>
            <person name="Calvo S.E."/>
            <person name="Borkovich K.A."/>
            <person name="Selker E.U."/>
            <person name="Read N.D."/>
            <person name="Jaffe D."/>
            <person name="FitzHugh W."/>
            <person name="Ma L.J."/>
            <person name="Smirnov S."/>
            <person name="Purcell S."/>
            <person name="Rehman B."/>
            <person name="Elkins T."/>
            <person name="Engels R."/>
            <person name="Wang S."/>
            <person name="Nielsen C.B."/>
            <person name="Butler J."/>
            <person name="Endrizzi M."/>
            <person name="Qui D."/>
            <person name="Ianakiev P."/>
            <person name="Bell-Pedersen D."/>
            <person name="Nelson M.A."/>
            <person name="Werner-Washburne M."/>
            <person name="Selitrennikoff C.P."/>
            <person name="Kinsey J.A."/>
            <person name="Braun E.L."/>
            <person name="Zelter A."/>
            <person name="Schulte U."/>
            <person name="Kothe G.O."/>
            <person name="Jedd G."/>
            <person name="Mewes W."/>
            <person name="Staben C."/>
            <person name="Marcotte E."/>
            <person name="Greenberg D."/>
            <person name="Roy A."/>
            <person name="Foley K."/>
            <person name="Naylor J."/>
            <person name="Stange-Thomann N."/>
            <person name="Barrett R."/>
            <person name="Gnerre S."/>
            <person name="Kamal M."/>
            <person name="Kamvysselis M."/>
            <person name="Mauceli E."/>
            <person name="Bielke C."/>
            <person name="Rudd S."/>
            <person name="Frishman D."/>
            <person name="Krystofova S."/>
            <person name="Rasmussen C."/>
            <person name="Metzenberg R.L."/>
            <person name="Perkins D.D."/>
            <person name="Kroken S."/>
            <person name="Cogoni C."/>
            <person name="Macino G."/>
            <person name="Catcheside D."/>
            <person name="Li W."/>
            <person name="Pratt R.J."/>
            <person name="Osmani S.A."/>
            <person name="DeSouza C.P."/>
            <person name="Glass L."/>
            <person name="Orbach M.J."/>
            <person name="Berglund J.A."/>
            <person name="Voelker R."/>
            <person name="Yarden O."/>
            <person name="Plamann M."/>
            <person name="Seiler S."/>
            <person name="Dunlap J."/>
            <person name="Radford A."/>
            <person name="Aramayo R."/>
            <person name="Natvig D.O."/>
            <person name="Alex L.A."/>
            <person name="Mannhaupt G."/>
            <person name="Ebbole D.J."/>
            <person name="Freitag M."/>
            <person name="Paulsen I."/>
            <person name="Sachs M.S."/>
            <person name="Lander E.S."/>
            <person name="Nusbaum C."/>
            <person name="Birren B."/>
        </authorList>
    </citation>
    <scope>NUCLEOTIDE SEQUENCE [LARGE SCALE GENOMIC DNA]</scope>
    <source>
        <strain evidence="7">ATCC 24698 / 74-OR23-1A / CBS 708.71 / DSM 1257 / FGSC 987</strain>
    </source>
</reference>